<keyword evidence="1" id="KW-1133">Transmembrane helix</keyword>
<evidence type="ECO:0000313" key="5">
    <source>
        <dbReference type="Proteomes" id="UP001156870"/>
    </source>
</evidence>
<sequence>MTKVYRLSNKERQAAQWCIELQSQLDMSEDRQVEFIQWLREDPIHETLLNKSEACLAELSCLDADNLNKIVGDSFVDSSTLYKNATSHRNTTSYRNEWTSTRKSKPFFKYASIAASFLMIAILTTLSFNFVTNKTINQHYQTSTGEQKTFLLEDESVITLNTRSEIHVQYTAQERRIIMVSGEVFYEVAHDPERSFIVDTGVGEVTALGTKFNIRQYNGNTIVTLLDGLVEVETDLPVEANSRSGVKQLHPGEQLLFSQNGITAKTEVPNATDIVGWKNGSLNFSDAKLIDVINEVNRYTTRRLVIEENGIADEHISAYFDVKNVDALLFALNEVYGIKHYSKSGRVYLYKPKAFD</sequence>
<dbReference type="Pfam" id="PF04773">
    <property type="entry name" value="FecR"/>
    <property type="match status" value="1"/>
</dbReference>
<protein>
    <recommendedName>
        <fullName evidence="6">DUF4974 domain-containing protein</fullName>
    </recommendedName>
</protein>
<feature type="domain" description="FecR N-terminal" evidence="3">
    <location>
        <begin position="12"/>
        <end position="47"/>
    </location>
</feature>
<gene>
    <name evidence="4" type="ORF">GCM10007877_34120</name>
</gene>
<dbReference type="AlphaFoldDB" id="A0AA37WNK0"/>
<evidence type="ECO:0000259" key="3">
    <source>
        <dbReference type="Pfam" id="PF16220"/>
    </source>
</evidence>
<dbReference type="InterPro" id="IPR032623">
    <property type="entry name" value="FecR_N"/>
</dbReference>
<dbReference type="InterPro" id="IPR006860">
    <property type="entry name" value="FecR"/>
</dbReference>
<dbReference type="Pfam" id="PF16220">
    <property type="entry name" value="DUF4880"/>
    <property type="match status" value="1"/>
</dbReference>
<keyword evidence="1" id="KW-0812">Transmembrane</keyword>
<dbReference type="Gene3D" id="2.60.120.1440">
    <property type="match status" value="1"/>
</dbReference>
<dbReference type="Gene3D" id="3.55.50.30">
    <property type="match status" value="1"/>
</dbReference>
<dbReference type="PANTHER" id="PTHR30273">
    <property type="entry name" value="PERIPLASMIC SIGNAL SENSOR AND SIGMA FACTOR ACTIVATOR FECR-RELATED"/>
    <property type="match status" value="1"/>
</dbReference>
<dbReference type="GO" id="GO:0016989">
    <property type="term" value="F:sigma factor antagonist activity"/>
    <property type="evidence" value="ECO:0007669"/>
    <property type="project" value="TreeGrafter"/>
</dbReference>
<evidence type="ECO:0000256" key="1">
    <source>
        <dbReference type="SAM" id="Phobius"/>
    </source>
</evidence>
<dbReference type="Proteomes" id="UP001156870">
    <property type="component" value="Unassembled WGS sequence"/>
</dbReference>
<dbReference type="PIRSF" id="PIRSF018266">
    <property type="entry name" value="FecR"/>
    <property type="match status" value="1"/>
</dbReference>
<organism evidence="4 5">
    <name type="scientific">Marinibactrum halimedae</name>
    <dbReference type="NCBI Taxonomy" id="1444977"/>
    <lineage>
        <taxon>Bacteria</taxon>
        <taxon>Pseudomonadati</taxon>
        <taxon>Pseudomonadota</taxon>
        <taxon>Gammaproteobacteria</taxon>
        <taxon>Cellvibrionales</taxon>
        <taxon>Cellvibrionaceae</taxon>
        <taxon>Marinibactrum</taxon>
    </lineage>
</organism>
<dbReference type="PANTHER" id="PTHR30273:SF2">
    <property type="entry name" value="PROTEIN FECR"/>
    <property type="match status" value="1"/>
</dbReference>
<evidence type="ECO:0000313" key="4">
    <source>
        <dbReference type="EMBL" id="GLS27693.1"/>
    </source>
</evidence>
<keyword evidence="1" id="KW-0472">Membrane</keyword>
<name>A0AA37WNK0_9GAMM</name>
<keyword evidence="5" id="KW-1185">Reference proteome</keyword>
<feature type="transmembrane region" description="Helical" evidence="1">
    <location>
        <begin position="110"/>
        <end position="131"/>
    </location>
</feature>
<evidence type="ECO:0000259" key="2">
    <source>
        <dbReference type="Pfam" id="PF04773"/>
    </source>
</evidence>
<dbReference type="InterPro" id="IPR012373">
    <property type="entry name" value="Ferrdict_sens_TM"/>
</dbReference>
<evidence type="ECO:0008006" key="6">
    <source>
        <dbReference type="Google" id="ProtNLM"/>
    </source>
</evidence>
<dbReference type="EMBL" id="BSPD01000087">
    <property type="protein sequence ID" value="GLS27693.1"/>
    <property type="molecule type" value="Genomic_DNA"/>
</dbReference>
<feature type="domain" description="FecR protein" evidence="2">
    <location>
        <begin position="140"/>
        <end position="231"/>
    </location>
</feature>
<proteinExistence type="predicted"/>
<accession>A0AA37WNK0</accession>
<comment type="caution">
    <text evidence="4">The sequence shown here is derived from an EMBL/GenBank/DDBJ whole genome shotgun (WGS) entry which is preliminary data.</text>
</comment>
<reference evidence="4 5" key="1">
    <citation type="journal article" date="2014" name="Int. J. Syst. Evol. Microbiol.">
        <title>Complete genome sequence of Corynebacterium casei LMG S-19264T (=DSM 44701T), isolated from a smear-ripened cheese.</title>
        <authorList>
            <consortium name="US DOE Joint Genome Institute (JGI-PGF)"/>
            <person name="Walter F."/>
            <person name="Albersmeier A."/>
            <person name="Kalinowski J."/>
            <person name="Ruckert C."/>
        </authorList>
    </citation>
    <scope>NUCLEOTIDE SEQUENCE [LARGE SCALE GENOMIC DNA]</scope>
    <source>
        <strain evidence="4 5">NBRC 110095</strain>
    </source>
</reference>
<dbReference type="RefSeq" id="WP_232593437.1">
    <property type="nucleotide sequence ID" value="NZ_BSPD01000087.1"/>
</dbReference>